<dbReference type="OrthoDB" id="5328543at2"/>
<evidence type="ECO:0000313" key="1">
    <source>
        <dbReference type="EMBL" id="SEK40629.1"/>
    </source>
</evidence>
<dbReference type="AlphaFoldDB" id="A0A1H7GRF9"/>
<dbReference type="EMBL" id="FOAP01000001">
    <property type="protein sequence ID" value="SEK40629.1"/>
    <property type="molecule type" value="Genomic_DNA"/>
</dbReference>
<keyword evidence="2" id="KW-1185">Reference proteome</keyword>
<sequence>MKKAAKRRTVRGQQNLRPSRRKKVCSLAEALSYRNEKVLRRFLDVYAVPEAEARELFHETKKWLWLCARSIESKGPRLAVQAPLLMIDEMWHTFMQYTMDYQRYCLDRLGIFVHHLPANSSDKLRERKRYEANPERFMKRYQAALKRQYGFIYDELGEERGEATLLKWYQEYPKRYSLEFLELHRIPYTQEEHASQSPALPASGAPAVAA</sequence>
<proteinExistence type="predicted"/>
<evidence type="ECO:0000313" key="2">
    <source>
        <dbReference type="Proteomes" id="UP000182719"/>
    </source>
</evidence>
<organism evidence="1 2">
    <name type="scientific">Stigmatella aurantiaca</name>
    <dbReference type="NCBI Taxonomy" id="41"/>
    <lineage>
        <taxon>Bacteria</taxon>
        <taxon>Pseudomonadati</taxon>
        <taxon>Myxococcota</taxon>
        <taxon>Myxococcia</taxon>
        <taxon>Myxococcales</taxon>
        <taxon>Cystobacterineae</taxon>
        <taxon>Archangiaceae</taxon>
        <taxon>Stigmatella</taxon>
    </lineage>
</organism>
<name>A0A1H7GRF9_STIAU</name>
<dbReference type="Proteomes" id="UP000182719">
    <property type="component" value="Unassembled WGS sequence"/>
</dbReference>
<accession>A0A1H7GRF9</accession>
<protein>
    <submittedName>
        <fullName evidence="1">Uncharacterized protein</fullName>
    </submittedName>
</protein>
<reference evidence="2" key="1">
    <citation type="submission" date="2016-10" db="EMBL/GenBank/DDBJ databases">
        <authorList>
            <person name="Varghese N."/>
            <person name="Submissions S."/>
        </authorList>
    </citation>
    <scope>NUCLEOTIDE SEQUENCE [LARGE SCALE GENOMIC DNA]</scope>
    <source>
        <strain evidence="2">DSM 17044</strain>
    </source>
</reference>
<gene>
    <name evidence="1" type="ORF">SAMN05444354_101497</name>
</gene>